<dbReference type="RefSeq" id="WP_132539275.1">
    <property type="nucleotide sequence ID" value="NZ_SLWY01000004.1"/>
</dbReference>
<dbReference type="Gene3D" id="3.40.630.30">
    <property type="match status" value="1"/>
</dbReference>
<dbReference type="Proteomes" id="UP000295765">
    <property type="component" value="Unassembled WGS sequence"/>
</dbReference>
<dbReference type="GO" id="GO:0016747">
    <property type="term" value="F:acyltransferase activity, transferring groups other than amino-acyl groups"/>
    <property type="evidence" value="ECO:0007669"/>
    <property type="project" value="InterPro"/>
</dbReference>
<proteinExistence type="predicted"/>
<dbReference type="PANTHER" id="PTHR43451:SF1">
    <property type="entry name" value="ACETYLTRANSFERASE"/>
    <property type="match status" value="1"/>
</dbReference>
<dbReference type="InterPro" id="IPR000182">
    <property type="entry name" value="GNAT_dom"/>
</dbReference>
<dbReference type="SUPFAM" id="SSF55729">
    <property type="entry name" value="Acyl-CoA N-acyltransferases (Nat)"/>
    <property type="match status" value="1"/>
</dbReference>
<evidence type="ECO:0000313" key="2">
    <source>
        <dbReference type="EMBL" id="TCO82741.1"/>
    </source>
</evidence>
<dbReference type="Pfam" id="PF13673">
    <property type="entry name" value="Acetyltransf_10"/>
    <property type="match status" value="1"/>
</dbReference>
<dbReference type="PROSITE" id="PS51186">
    <property type="entry name" value="GNAT"/>
    <property type="match status" value="1"/>
</dbReference>
<feature type="domain" description="N-acetyltransferase" evidence="1">
    <location>
        <begin position="6"/>
        <end position="159"/>
    </location>
</feature>
<organism evidence="2 3">
    <name type="scientific">Plasticicumulans lactativorans</name>
    <dbReference type="NCBI Taxonomy" id="1133106"/>
    <lineage>
        <taxon>Bacteria</taxon>
        <taxon>Pseudomonadati</taxon>
        <taxon>Pseudomonadota</taxon>
        <taxon>Gammaproteobacteria</taxon>
        <taxon>Candidatus Competibacteraceae</taxon>
        <taxon>Plasticicumulans</taxon>
    </lineage>
</organism>
<dbReference type="OrthoDB" id="5355033at2"/>
<protein>
    <submittedName>
        <fullName evidence="2">GNAT family acetyltransferase</fullName>
    </submittedName>
</protein>
<dbReference type="InterPro" id="IPR052564">
    <property type="entry name" value="N-acetyltrans/Recomb-assoc"/>
</dbReference>
<dbReference type="CDD" id="cd04301">
    <property type="entry name" value="NAT_SF"/>
    <property type="match status" value="1"/>
</dbReference>
<keyword evidence="2" id="KW-0808">Transferase</keyword>
<sequence length="173" mass="19286">MTGAAIRIRPYRPTDVTCLIALFRDTVRRVNRRRYGPRQVRAWAPETIDVAAWSQRLTAHTSFVAARGSRVLGFAELAADGCVDTLYVHARWQAQGIGSRLLAAVEAAARTHRLAQLYAAASLSAEGFFAAHGFRLRRRQIVELRGVGFRNAVMIKPLAPPRRPRPGLTWRTA</sequence>
<name>A0A4R2LHX6_9GAMM</name>
<dbReference type="AlphaFoldDB" id="A0A4R2LHX6"/>
<keyword evidence="3" id="KW-1185">Reference proteome</keyword>
<dbReference type="PANTHER" id="PTHR43451">
    <property type="entry name" value="ACETYLTRANSFERASE (GNAT) FAMILY PROTEIN"/>
    <property type="match status" value="1"/>
</dbReference>
<accession>A0A4R2LHX6</accession>
<dbReference type="EMBL" id="SLWY01000004">
    <property type="protein sequence ID" value="TCO82741.1"/>
    <property type="molecule type" value="Genomic_DNA"/>
</dbReference>
<comment type="caution">
    <text evidence="2">The sequence shown here is derived from an EMBL/GenBank/DDBJ whole genome shotgun (WGS) entry which is preliminary data.</text>
</comment>
<dbReference type="InterPro" id="IPR016181">
    <property type="entry name" value="Acyl_CoA_acyltransferase"/>
</dbReference>
<gene>
    <name evidence="2" type="ORF">EV699_104133</name>
</gene>
<evidence type="ECO:0000259" key="1">
    <source>
        <dbReference type="PROSITE" id="PS51186"/>
    </source>
</evidence>
<evidence type="ECO:0000313" key="3">
    <source>
        <dbReference type="Proteomes" id="UP000295765"/>
    </source>
</evidence>
<reference evidence="2 3" key="1">
    <citation type="submission" date="2019-03" db="EMBL/GenBank/DDBJ databases">
        <title>Genomic Encyclopedia of Type Strains, Phase IV (KMG-IV): sequencing the most valuable type-strain genomes for metagenomic binning, comparative biology and taxonomic classification.</title>
        <authorList>
            <person name="Goeker M."/>
        </authorList>
    </citation>
    <scope>NUCLEOTIDE SEQUENCE [LARGE SCALE GENOMIC DNA]</scope>
    <source>
        <strain evidence="2 3">DSM 25287</strain>
    </source>
</reference>